<proteinExistence type="predicted"/>
<protein>
    <recommendedName>
        <fullName evidence="3">Right handed beta helix domain-containing protein</fullName>
    </recommendedName>
</protein>
<dbReference type="Gene3D" id="2.160.20.10">
    <property type="entry name" value="Single-stranded right-handed beta-helix, Pectin lyase-like"/>
    <property type="match status" value="1"/>
</dbReference>
<evidence type="ECO:0000313" key="1">
    <source>
        <dbReference type="EMBL" id="EMA14951.1"/>
    </source>
</evidence>
<dbReference type="PATRIC" id="fig|662475.6.peg.2920"/>
<evidence type="ECO:0000313" key="2">
    <source>
        <dbReference type="Proteomes" id="UP000011687"/>
    </source>
</evidence>
<dbReference type="RefSeq" id="WP_007189732.1">
    <property type="nucleotide sequence ID" value="NZ_AOLS01000070.1"/>
</dbReference>
<gene>
    <name evidence="1" type="ORF">C435_14922</name>
</gene>
<dbReference type="EMBL" id="AOLS01000070">
    <property type="protein sequence ID" value="EMA14951.1"/>
    <property type="molecule type" value="Genomic_DNA"/>
</dbReference>
<dbReference type="AlphaFoldDB" id="M0K163"/>
<sequence>MRRRKLLIGIGATAAGGSAAFGTEAFTSVQAERNVDVAVAGDQSSFIAIQPLDSANAGEYVNTESDNTVELELDGDNSGSGEGVTQDAITQLEDLFRVVNQGSQEVSVYFEDDSDAVTFRVTRSTETSTNGSNGQSLEGAANSVELGVGEQIVVGLTVDTLNNDVSGQLLDNVTLYADANASAPRQSIPEPQYVVDGDGDEPNTFVDLSSALGQASSGSVIGIEGGVSVTESGSVTVGTDDVTITGINGTPEIKTPSGLGGGQTFLDISGNGVTIRNLEITDDLSARGNAGGSNLVVGGDDAVVDSVQVTVNNGRTGNPALSVSGADPTVRNCELTDCVISAGGTGSVTVTGNFVTGAIDNGIFATSSADFTIENNQVNNHDTNDTNAKEIKFTSPATVNGESDTAAQMESLLTENSVNSVQVSGDAGTRATPDIVGSGEQFASINEVLKPGVQGGTAGGSSSQSALVALFEGGEYGSASNEVFDSAITHRKDNAVIKGLSKPKVTYTAMGEEDSTDVEIAGNDATVQDLDLVFTNVGGDSVGGEAFLDFTGADGTLQNVSVTYDPRSGAGGPTGYVNVSGSGTITFESCTFSDTSSGGSNRYVSANGLYDSDGTFELLNCEFNDGTRTDANVGSSGTAVYKENKFNATPAGGADSITGSMSGGELDITGNAFSSGAKVLFTSDLSGTVNGSSSGDNEAKATQLSENNGNVKVDVNFGGTVVGGSAQ</sequence>
<dbReference type="InterPro" id="IPR012334">
    <property type="entry name" value="Pectin_lyas_fold"/>
</dbReference>
<dbReference type="InterPro" id="IPR011050">
    <property type="entry name" value="Pectin_lyase_fold/virulence"/>
</dbReference>
<dbReference type="Proteomes" id="UP000011687">
    <property type="component" value="Unassembled WGS sequence"/>
</dbReference>
<evidence type="ECO:0008006" key="3">
    <source>
        <dbReference type="Google" id="ProtNLM"/>
    </source>
</evidence>
<dbReference type="SUPFAM" id="SSF51126">
    <property type="entry name" value="Pectin lyase-like"/>
    <property type="match status" value="1"/>
</dbReference>
<reference evidence="1 2" key="1">
    <citation type="journal article" date="2014" name="PLoS Genet.">
        <title>Phylogenetically driven sequencing of extremely halophilic archaea reveals strategies for static and dynamic osmo-response.</title>
        <authorList>
            <person name="Becker E.A."/>
            <person name="Seitzer P.M."/>
            <person name="Tritt A."/>
            <person name="Larsen D."/>
            <person name="Krusor M."/>
            <person name="Yao A.I."/>
            <person name="Wu D."/>
            <person name="Madern D."/>
            <person name="Eisen J.A."/>
            <person name="Darling A.E."/>
            <person name="Facciotti M.T."/>
        </authorList>
    </citation>
    <scope>NUCLEOTIDE SEQUENCE [LARGE SCALE GENOMIC DNA]</scope>
    <source>
        <strain evidence="1 2">ATCC 33799</strain>
    </source>
</reference>
<accession>M0K163</accession>
<keyword evidence="2" id="KW-1185">Reference proteome</keyword>
<organism evidence="1 2">
    <name type="scientific">Haloarcula marismortui ATCC 33799</name>
    <dbReference type="NCBI Taxonomy" id="662475"/>
    <lineage>
        <taxon>Archaea</taxon>
        <taxon>Methanobacteriati</taxon>
        <taxon>Methanobacteriota</taxon>
        <taxon>Stenosarchaea group</taxon>
        <taxon>Halobacteria</taxon>
        <taxon>Halobacteriales</taxon>
        <taxon>Haloarculaceae</taxon>
        <taxon>Haloarcula</taxon>
    </lineage>
</organism>
<name>M0K163_9EURY</name>
<comment type="caution">
    <text evidence="1">The sequence shown here is derived from an EMBL/GenBank/DDBJ whole genome shotgun (WGS) entry which is preliminary data.</text>
</comment>